<sequence>MVIIIMARDKKLEFGALNVTIHPHTPEKYLQLFNAAKTLKSSARLRSDQFGRIGAIYKLDRNQEEPGPIVGEIVKFTNIDVDGEWYDIESKDVAKDEDIAEINIPEKLKPNLSRFSFIFFPDEHLLVYEGYYDGKALSANFAEKLFELTLNHPDLTNRFGQVFVSHIPEANAIDKMLDLKGVTNLTLVTKRPNPDNLKVTEKRVHDRLRRLNAAQEERVIKAANGQELQLDQELKLEAKVAAKNGTVELKRYNEAGKKEELSTKDHPMRRTDYYNPKSESAFEVLRDMAFTLKKEISAWIK</sequence>
<reference evidence="2" key="1">
    <citation type="submission" date="2017-07" db="EMBL/GenBank/DDBJ databases">
        <authorList>
            <person name="Boucher Y."/>
            <person name="Orata F.D."/>
        </authorList>
    </citation>
    <scope>NUCLEOTIDE SEQUENCE [LARGE SCALE GENOMIC DNA]</scope>
    <source>
        <strain evidence="2">OYP9E10</strain>
    </source>
</reference>
<evidence type="ECO:0000313" key="1">
    <source>
        <dbReference type="EMBL" id="PAR19360.1"/>
    </source>
</evidence>
<dbReference type="InterPro" id="IPR031832">
    <property type="entry name" value="DUF4747"/>
</dbReference>
<comment type="caution">
    <text evidence="1">The sequence shown here is derived from an EMBL/GenBank/DDBJ whole genome shotgun (WGS) entry which is preliminary data.</text>
</comment>
<name>A0A271VMI4_VIBMT</name>
<dbReference type="Pfam" id="PF15931">
    <property type="entry name" value="DUF4747"/>
    <property type="match status" value="1"/>
</dbReference>
<accession>A0A271VMI4</accession>
<organism evidence="1 2">
    <name type="scientific">Vibrio metoecus</name>
    <dbReference type="NCBI Taxonomy" id="1481663"/>
    <lineage>
        <taxon>Bacteria</taxon>
        <taxon>Pseudomonadati</taxon>
        <taxon>Pseudomonadota</taxon>
        <taxon>Gammaproteobacteria</taxon>
        <taxon>Vibrionales</taxon>
        <taxon>Vibrionaceae</taxon>
        <taxon>Vibrio</taxon>
    </lineage>
</organism>
<proteinExistence type="predicted"/>
<dbReference type="EMBL" id="NMSH01000047">
    <property type="protein sequence ID" value="PAR19360.1"/>
    <property type="molecule type" value="Genomic_DNA"/>
</dbReference>
<dbReference type="AlphaFoldDB" id="A0A271VMI4"/>
<protein>
    <submittedName>
        <fullName evidence="1">DUF4747 domain-containing protein</fullName>
    </submittedName>
</protein>
<evidence type="ECO:0000313" key="2">
    <source>
        <dbReference type="Proteomes" id="UP000216173"/>
    </source>
</evidence>
<gene>
    <name evidence="1" type="ORF">CGU03_17180</name>
</gene>
<dbReference type="Proteomes" id="UP000216173">
    <property type="component" value="Unassembled WGS sequence"/>
</dbReference>